<dbReference type="AlphaFoldDB" id="A0A9P0FH15"/>
<organism evidence="1 2">
    <name type="scientific">Brassicogethes aeneus</name>
    <name type="common">Rape pollen beetle</name>
    <name type="synonym">Meligethes aeneus</name>
    <dbReference type="NCBI Taxonomy" id="1431903"/>
    <lineage>
        <taxon>Eukaryota</taxon>
        <taxon>Metazoa</taxon>
        <taxon>Ecdysozoa</taxon>
        <taxon>Arthropoda</taxon>
        <taxon>Hexapoda</taxon>
        <taxon>Insecta</taxon>
        <taxon>Pterygota</taxon>
        <taxon>Neoptera</taxon>
        <taxon>Endopterygota</taxon>
        <taxon>Coleoptera</taxon>
        <taxon>Polyphaga</taxon>
        <taxon>Cucujiformia</taxon>
        <taxon>Nitidulidae</taxon>
        <taxon>Meligethinae</taxon>
        <taxon>Brassicogethes</taxon>
    </lineage>
</organism>
<reference evidence="1" key="1">
    <citation type="submission" date="2021-12" db="EMBL/GenBank/DDBJ databases">
        <authorList>
            <person name="King R."/>
        </authorList>
    </citation>
    <scope>NUCLEOTIDE SEQUENCE</scope>
</reference>
<dbReference type="OrthoDB" id="6781705at2759"/>
<sequence>MPADENKKSEGNMKCCAKKTCAVYVCVNCYGIYHKSCHNRNPSSKIIEGNKIECCMADNKMVAASNREKIMEIEILYLKQLLEESKDKNNILKVSNQLLMEKVVNLENINAKAQDFNKKLYSKKAAKPIQSRDCSRQKCHYTVFPMVQIRVFPKPQVRVGQMQKLQKKKRQLLTVQQKQIKEMKISMKSKRMLAIRK</sequence>
<dbReference type="Proteomes" id="UP001154078">
    <property type="component" value="Chromosome 5"/>
</dbReference>
<dbReference type="EMBL" id="OV121136">
    <property type="protein sequence ID" value="CAH0556506.1"/>
    <property type="molecule type" value="Genomic_DNA"/>
</dbReference>
<accession>A0A9P0FH15</accession>
<keyword evidence="2" id="KW-1185">Reference proteome</keyword>
<name>A0A9P0FH15_BRAAE</name>
<evidence type="ECO:0000313" key="1">
    <source>
        <dbReference type="EMBL" id="CAH0556506.1"/>
    </source>
</evidence>
<protein>
    <submittedName>
        <fullName evidence="1">Uncharacterized protein</fullName>
    </submittedName>
</protein>
<evidence type="ECO:0000313" key="2">
    <source>
        <dbReference type="Proteomes" id="UP001154078"/>
    </source>
</evidence>
<proteinExistence type="predicted"/>
<gene>
    <name evidence="1" type="ORF">MELIAE_LOCUS7431</name>
</gene>